<evidence type="ECO:0000256" key="5">
    <source>
        <dbReference type="ARBA" id="ARBA00023136"/>
    </source>
</evidence>
<comment type="similarity">
    <text evidence="2">Belongs to the purine-cytosine permease (2.A.39) family.</text>
</comment>
<dbReference type="GO" id="GO:0022857">
    <property type="term" value="F:transmembrane transporter activity"/>
    <property type="evidence" value="ECO:0007669"/>
    <property type="project" value="InterPro"/>
</dbReference>
<feature type="transmembrane region" description="Helical" evidence="6">
    <location>
        <begin position="424"/>
        <end position="442"/>
    </location>
</feature>
<dbReference type="AlphaFoldDB" id="A0A5C6DIP8"/>
<gene>
    <name evidence="7" type="ORF">Poly41_38380</name>
</gene>
<feature type="transmembrane region" description="Helical" evidence="6">
    <location>
        <begin position="55"/>
        <end position="80"/>
    </location>
</feature>
<dbReference type="RefSeq" id="WP_146528119.1">
    <property type="nucleotide sequence ID" value="NZ_SJPV01000006.1"/>
</dbReference>
<feature type="transmembrane region" description="Helical" evidence="6">
    <location>
        <begin position="359"/>
        <end position="382"/>
    </location>
</feature>
<evidence type="ECO:0000256" key="2">
    <source>
        <dbReference type="ARBA" id="ARBA00008974"/>
    </source>
</evidence>
<evidence type="ECO:0000256" key="4">
    <source>
        <dbReference type="ARBA" id="ARBA00022989"/>
    </source>
</evidence>
<feature type="transmembrane region" description="Helical" evidence="6">
    <location>
        <begin position="302"/>
        <end position="323"/>
    </location>
</feature>
<accession>A0A5C6DIP8</accession>
<feature type="transmembrane region" description="Helical" evidence="6">
    <location>
        <begin position="214"/>
        <end position="235"/>
    </location>
</feature>
<feature type="transmembrane region" description="Helical" evidence="6">
    <location>
        <begin position="101"/>
        <end position="124"/>
    </location>
</feature>
<evidence type="ECO:0000313" key="8">
    <source>
        <dbReference type="Proteomes" id="UP000319143"/>
    </source>
</evidence>
<feature type="transmembrane region" description="Helical" evidence="6">
    <location>
        <begin position="144"/>
        <end position="162"/>
    </location>
</feature>
<name>A0A5C6DIP8_9BACT</name>
<keyword evidence="3 6" id="KW-0812">Transmembrane</keyword>
<comment type="caution">
    <text evidence="7">The sequence shown here is derived from an EMBL/GenBank/DDBJ whole genome shotgun (WGS) entry which is preliminary data.</text>
</comment>
<proteinExistence type="inferred from homology"/>
<feature type="transmembrane region" description="Helical" evidence="6">
    <location>
        <begin position="335"/>
        <end position="353"/>
    </location>
</feature>
<reference evidence="7 8" key="1">
    <citation type="submission" date="2019-02" db="EMBL/GenBank/DDBJ databases">
        <title>Deep-cultivation of Planctomycetes and their phenomic and genomic characterization uncovers novel biology.</title>
        <authorList>
            <person name="Wiegand S."/>
            <person name="Jogler M."/>
            <person name="Boedeker C."/>
            <person name="Pinto D."/>
            <person name="Vollmers J."/>
            <person name="Rivas-Marin E."/>
            <person name="Kohn T."/>
            <person name="Peeters S.H."/>
            <person name="Heuer A."/>
            <person name="Rast P."/>
            <person name="Oberbeckmann S."/>
            <person name="Bunk B."/>
            <person name="Jeske O."/>
            <person name="Meyerdierks A."/>
            <person name="Storesund J.E."/>
            <person name="Kallscheuer N."/>
            <person name="Luecker S."/>
            <person name="Lage O.M."/>
            <person name="Pohl T."/>
            <person name="Merkel B.J."/>
            <person name="Hornburger P."/>
            <person name="Mueller R.-W."/>
            <person name="Bruemmer F."/>
            <person name="Labrenz M."/>
            <person name="Spormann A.M."/>
            <person name="Op Den Camp H."/>
            <person name="Overmann J."/>
            <person name="Amann R."/>
            <person name="Jetten M.S.M."/>
            <person name="Mascher T."/>
            <person name="Medema M.H."/>
            <person name="Devos D.P."/>
            <person name="Kaster A.-K."/>
            <person name="Ovreas L."/>
            <person name="Rohde M."/>
            <person name="Galperin M.Y."/>
            <person name="Jogler C."/>
        </authorList>
    </citation>
    <scope>NUCLEOTIDE SEQUENCE [LARGE SCALE GENOMIC DNA]</scope>
    <source>
        <strain evidence="7 8">Poly41</strain>
    </source>
</reference>
<keyword evidence="5 6" id="KW-0472">Membrane</keyword>
<evidence type="ECO:0000256" key="3">
    <source>
        <dbReference type="ARBA" id="ARBA00022692"/>
    </source>
</evidence>
<keyword evidence="4 6" id="KW-1133">Transmembrane helix</keyword>
<sequence>METKLPDYVASSQPVPKEGRMPWFKSTAQTYAGIMLWFVFWQSVPASGATNPGGILAHGLGVAILGVVFAAFICHFACYLAPGLMGMKTGRSLAVVGTSTYGVKGGFLMPGFFMGILQFGWLAVNAYFSAELVAAFLGQGQGSTVHMGIGIVWALLAVFVGIKGIAYVAKVATYLPLIPLVILIVLASGTFSGISQFSPEKLGVTADVQVSSFSLIMLVIANVVGFFATAGAAGVDIASSNRTSKDVHLGGLVGVAGVTIFTGVLSLIIVAGTYGQGLLESPAILDPTKLMEAIMGPQVGKIFMLLLAIAAFPPACFSSFIAAESFKNTLPKVNPFVSCGIGAVCAIGLVLSGKAGDAAGVFGFIGASFGPICGAMSADYLLSGRKWPGPRAGFNPAGWISWAVGFVVGVWPKLAPMLGVNFEIPCPPVAAIIVGFVLYILLAKAGMTSRLLPMPGATADAAATDAAIADA</sequence>
<feature type="transmembrane region" description="Helical" evidence="6">
    <location>
        <begin position="247"/>
        <end position="271"/>
    </location>
</feature>
<keyword evidence="8" id="KW-1185">Reference proteome</keyword>
<feature type="transmembrane region" description="Helical" evidence="6">
    <location>
        <begin position="30"/>
        <end position="49"/>
    </location>
</feature>
<dbReference type="OrthoDB" id="9787279at2"/>
<organism evidence="7 8">
    <name type="scientific">Novipirellula artificiosorum</name>
    <dbReference type="NCBI Taxonomy" id="2528016"/>
    <lineage>
        <taxon>Bacteria</taxon>
        <taxon>Pseudomonadati</taxon>
        <taxon>Planctomycetota</taxon>
        <taxon>Planctomycetia</taxon>
        <taxon>Pirellulales</taxon>
        <taxon>Pirellulaceae</taxon>
        <taxon>Novipirellula</taxon>
    </lineage>
</organism>
<dbReference type="Proteomes" id="UP000319143">
    <property type="component" value="Unassembled WGS sequence"/>
</dbReference>
<dbReference type="GO" id="GO:0016020">
    <property type="term" value="C:membrane"/>
    <property type="evidence" value="ECO:0007669"/>
    <property type="project" value="UniProtKB-SubCell"/>
</dbReference>
<feature type="transmembrane region" description="Helical" evidence="6">
    <location>
        <begin position="174"/>
        <end position="194"/>
    </location>
</feature>
<protein>
    <submittedName>
        <fullName evidence="7">Permease</fullName>
    </submittedName>
</protein>
<evidence type="ECO:0000313" key="7">
    <source>
        <dbReference type="EMBL" id="TWU36085.1"/>
    </source>
</evidence>
<dbReference type="InterPro" id="IPR001248">
    <property type="entry name" value="Pur-cyt_permease"/>
</dbReference>
<dbReference type="Pfam" id="PF02133">
    <property type="entry name" value="Transp_cyt_pur"/>
    <property type="match status" value="1"/>
</dbReference>
<comment type="subcellular location">
    <subcellularLocation>
        <location evidence="1">Membrane</location>
        <topology evidence="1">Multi-pass membrane protein</topology>
    </subcellularLocation>
</comment>
<dbReference type="Gene3D" id="1.10.4160.10">
    <property type="entry name" value="Hydantoin permease"/>
    <property type="match status" value="1"/>
</dbReference>
<dbReference type="EMBL" id="SJPV01000006">
    <property type="protein sequence ID" value="TWU36085.1"/>
    <property type="molecule type" value="Genomic_DNA"/>
</dbReference>
<evidence type="ECO:0000256" key="1">
    <source>
        <dbReference type="ARBA" id="ARBA00004141"/>
    </source>
</evidence>
<feature type="transmembrane region" description="Helical" evidence="6">
    <location>
        <begin position="394"/>
        <end position="412"/>
    </location>
</feature>
<evidence type="ECO:0000256" key="6">
    <source>
        <dbReference type="SAM" id="Phobius"/>
    </source>
</evidence>